<reference evidence="1 2" key="1">
    <citation type="journal article" date="2019" name="Int. J. Syst. Evol. Microbiol.">
        <title>The Global Catalogue of Microorganisms (GCM) 10K type strain sequencing project: providing services to taxonomists for standard genome sequencing and annotation.</title>
        <authorList>
            <consortium name="The Broad Institute Genomics Platform"/>
            <consortium name="The Broad Institute Genome Sequencing Center for Infectious Disease"/>
            <person name="Wu L."/>
            <person name="Ma J."/>
        </authorList>
    </citation>
    <scope>NUCLEOTIDE SEQUENCE [LARGE SCALE GENOMIC DNA]</scope>
    <source>
        <strain evidence="1 2">JCM 19585</strain>
    </source>
</reference>
<dbReference type="AlphaFoldDB" id="A0A830EXE0"/>
<sequence>MDRFLTGEQRAYWEAIGRDETLQLASDVTEEVFSEAFDDLDGGGLLDFEVETGSVDFGGTHIPSWQLDVMTEEVICGECSFRFAVEEDRDGVCPICR</sequence>
<name>A0A830EXE0_9EURY</name>
<evidence type="ECO:0000313" key="1">
    <source>
        <dbReference type="EMBL" id="GGL40916.1"/>
    </source>
</evidence>
<gene>
    <name evidence="1" type="ORF">GCM10009037_25750</name>
</gene>
<proteinExistence type="predicted"/>
<dbReference type="Proteomes" id="UP000628840">
    <property type="component" value="Unassembled WGS sequence"/>
</dbReference>
<accession>A0A830EXE0</accession>
<organism evidence="1 2">
    <name type="scientific">Halarchaeum grantii</name>
    <dbReference type="NCBI Taxonomy" id="1193105"/>
    <lineage>
        <taxon>Archaea</taxon>
        <taxon>Methanobacteriati</taxon>
        <taxon>Methanobacteriota</taxon>
        <taxon>Stenosarchaea group</taxon>
        <taxon>Halobacteria</taxon>
        <taxon>Halobacteriales</taxon>
        <taxon>Halobacteriaceae</taxon>
    </lineage>
</organism>
<evidence type="ECO:0000313" key="2">
    <source>
        <dbReference type="Proteomes" id="UP000628840"/>
    </source>
</evidence>
<keyword evidence="2" id="KW-1185">Reference proteome</keyword>
<protein>
    <submittedName>
        <fullName evidence="1">Uncharacterized protein</fullName>
    </submittedName>
</protein>
<dbReference type="EMBL" id="BMPF01000004">
    <property type="protein sequence ID" value="GGL40916.1"/>
    <property type="molecule type" value="Genomic_DNA"/>
</dbReference>
<comment type="caution">
    <text evidence="1">The sequence shown here is derived from an EMBL/GenBank/DDBJ whole genome shotgun (WGS) entry which is preliminary data.</text>
</comment>